<comment type="catalytic activity">
    <reaction evidence="7">
        <text>ITP + H2O = IMP + diphosphate + H(+)</text>
        <dbReference type="Rhea" id="RHEA:29399"/>
        <dbReference type="ChEBI" id="CHEBI:15377"/>
        <dbReference type="ChEBI" id="CHEBI:15378"/>
        <dbReference type="ChEBI" id="CHEBI:33019"/>
        <dbReference type="ChEBI" id="CHEBI:58053"/>
        <dbReference type="ChEBI" id="CHEBI:61402"/>
        <dbReference type="EC" id="3.6.1.66"/>
    </reaction>
</comment>
<reference evidence="10" key="1">
    <citation type="journal article" date="2019" name="Int. J. Syst. Evol. Microbiol.">
        <title>The Global Catalogue of Microorganisms (GCM) 10K type strain sequencing project: providing services to taxonomists for standard genome sequencing and annotation.</title>
        <authorList>
            <consortium name="The Broad Institute Genomics Platform"/>
            <consortium name="The Broad Institute Genome Sequencing Center for Infectious Disease"/>
            <person name="Wu L."/>
            <person name="Ma J."/>
        </authorList>
    </citation>
    <scope>NUCLEOTIDE SEQUENCE [LARGE SCALE GENOMIC DNA]</scope>
    <source>
        <strain evidence="10">CCUG 56698</strain>
    </source>
</reference>
<feature type="binding site" evidence="7">
    <location>
        <position position="77"/>
    </location>
    <ligand>
        <name>Mg(2+)</name>
        <dbReference type="ChEBI" id="CHEBI:18420"/>
    </ligand>
</feature>
<dbReference type="InterPro" id="IPR020922">
    <property type="entry name" value="dITP/XTP_pyrophosphatase"/>
</dbReference>
<gene>
    <name evidence="9" type="primary">rdgB</name>
    <name evidence="9" type="ORF">ACFQWG_00855</name>
</gene>
<dbReference type="NCBIfam" id="TIGR00042">
    <property type="entry name" value="RdgB/HAM1 family non-canonical purine NTP pyrophosphatase"/>
    <property type="match status" value="1"/>
</dbReference>
<dbReference type="PANTHER" id="PTHR11067">
    <property type="entry name" value="INOSINE TRIPHOSPHATE PYROPHOSPHATASE/HAM1 PROTEIN"/>
    <property type="match status" value="1"/>
</dbReference>
<dbReference type="HAMAP" id="MF_01405">
    <property type="entry name" value="Non_canon_purine_NTPase"/>
    <property type="match status" value="1"/>
</dbReference>
<evidence type="ECO:0000256" key="7">
    <source>
        <dbReference type="HAMAP-Rule" id="MF_01405"/>
    </source>
</evidence>
<comment type="subunit">
    <text evidence="7">Homodimer.</text>
</comment>
<dbReference type="Proteomes" id="UP001596527">
    <property type="component" value="Unassembled WGS sequence"/>
</dbReference>
<feature type="active site" description="Proton acceptor" evidence="7">
    <location>
        <position position="77"/>
    </location>
</feature>
<organism evidence="9 10">
    <name type="scientific">Schaalia naturae</name>
    <dbReference type="NCBI Taxonomy" id="635203"/>
    <lineage>
        <taxon>Bacteria</taxon>
        <taxon>Bacillati</taxon>
        <taxon>Actinomycetota</taxon>
        <taxon>Actinomycetes</taxon>
        <taxon>Actinomycetales</taxon>
        <taxon>Actinomycetaceae</taxon>
        <taxon>Schaalia</taxon>
    </lineage>
</organism>
<dbReference type="PANTHER" id="PTHR11067:SF9">
    <property type="entry name" value="INOSINE TRIPHOSPHATE PYROPHOSPHATASE"/>
    <property type="match status" value="1"/>
</dbReference>
<feature type="binding site" evidence="7">
    <location>
        <begin position="160"/>
        <end position="163"/>
    </location>
    <ligand>
        <name>substrate</name>
    </ligand>
</feature>
<keyword evidence="4 7" id="KW-0378">Hydrolase</keyword>
<keyword evidence="5 7" id="KW-0460">Magnesium</keyword>
<comment type="caution">
    <text evidence="7">Lacks conserved residue(s) required for the propagation of feature annotation.</text>
</comment>
<feature type="binding site" evidence="7">
    <location>
        <begin position="10"/>
        <end position="15"/>
    </location>
    <ligand>
        <name>substrate</name>
    </ligand>
</feature>
<evidence type="ECO:0000256" key="5">
    <source>
        <dbReference type="ARBA" id="ARBA00022842"/>
    </source>
</evidence>
<comment type="similarity">
    <text evidence="1 7 8">Belongs to the HAM1 NTPase family.</text>
</comment>
<comment type="catalytic activity">
    <reaction evidence="7">
        <text>XTP + H2O = XMP + diphosphate + H(+)</text>
        <dbReference type="Rhea" id="RHEA:28610"/>
        <dbReference type="ChEBI" id="CHEBI:15377"/>
        <dbReference type="ChEBI" id="CHEBI:15378"/>
        <dbReference type="ChEBI" id="CHEBI:33019"/>
        <dbReference type="ChEBI" id="CHEBI:57464"/>
        <dbReference type="ChEBI" id="CHEBI:61314"/>
        <dbReference type="EC" id="3.6.1.66"/>
    </reaction>
</comment>
<evidence type="ECO:0000256" key="2">
    <source>
        <dbReference type="ARBA" id="ARBA00022723"/>
    </source>
</evidence>
<comment type="catalytic activity">
    <reaction evidence="7">
        <text>dITP + H2O = dIMP + diphosphate + H(+)</text>
        <dbReference type="Rhea" id="RHEA:28342"/>
        <dbReference type="ChEBI" id="CHEBI:15377"/>
        <dbReference type="ChEBI" id="CHEBI:15378"/>
        <dbReference type="ChEBI" id="CHEBI:33019"/>
        <dbReference type="ChEBI" id="CHEBI:61194"/>
        <dbReference type="ChEBI" id="CHEBI:61382"/>
        <dbReference type="EC" id="3.6.1.66"/>
    </reaction>
</comment>
<evidence type="ECO:0000256" key="3">
    <source>
        <dbReference type="ARBA" id="ARBA00022741"/>
    </source>
</evidence>
<dbReference type="EC" id="3.6.1.66" evidence="7"/>
<dbReference type="RefSeq" id="WP_380976153.1">
    <property type="nucleotide sequence ID" value="NZ_JBHTEF010000001.1"/>
</dbReference>
<dbReference type="EMBL" id="JBHTEF010000001">
    <property type="protein sequence ID" value="MFC7579781.1"/>
    <property type="molecule type" value="Genomic_DNA"/>
</dbReference>
<name>A0ABW2SI37_9ACTO</name>
<evidence type="ECO:0000256" key="1">
    <source>
        <dbReference type="ARBA" id="ARBA00008023"/>
    </source>
</evidence>
<protein>
    <recommendedName>
        <fullName evidence="7">dITP/XTP pyrophosphatase</fullName>
        <ecNumber evidence="7">3.6.1.66</ecNumber>
    </recommendedName>
    <alternativeName>
        <fullName evidence="7">Non-canonical purine NTP pyrophosphatase</fullName>
    </alternativeName>
    <alternativeName>
        <fullName evidence="7">Non-standard purine NTP pyrophosphatase</fullName>
    </alternativeName>
    <alternativeName>
        <fullName evidence="7">Nucleoside-triphosphate diphosphatase</fullName>
    </alternativeName>
    <alternativeName>
        <fullName evidence="7">Nucleoside-triphosphate pyrophosphatase</fullName>
        <shortName evidence="7">NTPase</shortName>
    </alternativeName>
</protein>
<evidence type="ECO:0000256" key="4">
    <source>
        <dbReference type="ARBA" id="ARBA00022801"/>
    </source>
</evidence>
<dbReference type="Gene3D" id="3.90.950.10">
    <property type="match status" value="1"/>
</dbReference>
<keyword evidence="6 7" id="KW-0546">Nucleotide metabolism</keyword>
<evidence type="ECO:0000313" key="10">
    <source>
        <dbReference type="Proteomes" id="UP001596527"/>
    </source>
</evidence>
<keyword evidence="3 7" id="KW-0547">Nucleotide-binding</keyword>
<feature type="binding site" evidence="7">
    <location>
        <begin position="188"/>
        <end position="189"/>
    </location>
    <ligand>
        <name>substrate</name>
    </ligand>
</feature>
<comment type="cofactor">
    <cofactor evidence="7">
        <name>Mg(2+)</name>
        <dbReference type="ChEBI" id="CHEBI:18420"/>
    </cofactor>
    <text evidence="7">Binds 1 Mg(2+) ion per subunit.</text>
</comment>
<dbReference type="SUPFAM" id="SSF52972">
    <property type="entry name" value="ITPase-like"/>
    <property type="match status" value="1"/>
</dbReference>
<proteinExistence type="inferred from homology"/>
<dbReference type="InterPro" id="IPR029001">
    <property type="entry name" value="ITPase-like_fam"/>
</dbReference>
<keyword evidence="10" id="KW-1185">Reference proteome</keyword>
<sequence>MLAPRLVFATSNPHKLTELEAILAPILGEDAVSGLIAPMSDFAVDSPVEDGATFTQNALIKAHALCEATGLPAVADDSGLAVDIMGGAPGIFSARWSGRHGDDAANLDLLLDQLRDVPEALRGAEFVAAAVLVRPDGREFTEEGRVRGRLLQERRGGGGFGYDPVFVPEGSTRTTAEMPSEQKNRISHRGIAFRALAPRIAEVLQAR</sequence>
<keyword evidence="2 7" id="KW-0479">Metal-binding</keyword>
<evidence type="ECO:0000256" key="6">
    <source>
        <dbReference type="ARBA" id="ARBA00023080"/>
    </source>
</evidence>
<dbReference type="GO" id="GO:0036220">
    <property type="term" value="F:ITP diphosphatase activity"/>
    <property type="evidence" value="ECO:0007669"/>
    <property type="project" value="UniProtKB-EC"/>
</dbReference>
<evidence type="ECO:0000256" key="8">
    <source>
        <dbReference type="RuleBase" id="RU003781"/>
    </source>
</evidence>
<dbReference type="CDD" id="cd00515">
    <property type="entry name" value="HAM1"/>
    <property type="match status" value="1"/>
</dbReference>
<feature type="binding site" evidence="7">
    <location>
        <position position="78"/>
    </location>
    <ligand>
        <name>substrate</name>
    </ligand>
</feature>
<comment type="function">
    <text evidence="7">Pyrophosphatase that catalyzes the hydrolysis of nucleoside triphosphates to their monophosphate derivatives, with a high preference for the non-canonical purine nucleotides XTP (xanthosine triphosphate), dITP (deoxyinosine triphosphate) and ITP. Seems to function as a house-cleaning enzyme that removes non-canonical purine nucleotides from the nucleotide pool, thus preventing their incorporation into DNA/RNA and avoiding chromosomal lesions.</text>
</comment>
<dbReference type="InterPro" id="IPR002637">
    <property type="entry name" value="RdgB/HAM1"/>
</dbReference>
<evidence type="ECO:0000313" key="9">
    <source>
        <dbReference type="EMBL" id="MFC7579781.1"/>
    </source>
</evidence>
<accession>A0ABW2SI37</accession>
<comment type="caution">
    <text evidence="9">The sequence shown here is derived from an EMBL/GenBank/DDBJ whole genome shotgun (WGS) entry which is preliminary data.</text>
</comment>
<feature type="binding site" evidence="7">
    <location>
        <position position="183"/>
    </location>
    <ligand>
        <name>substrate</name>
    </ligand>
</feature>
<dbReference type="Pfam" id="PF01725">
    <property type="entry name" value="Ham1p_like"/>
    <property type="match status" value="1"/>
</dbReference>